<dbReference type="Pfam" id="PF00085">
    <property type="entry name" value="Thioredoxin"/>
    <property type="match status" value="1"/>
</dbReference>
<dbReference type="Pfam" id="PF13848">
    <property type="entry name" value="Thioredoxin_6"/>
    <property type="match status" value="1"/>
</dbReference>
<dbReference type="PANTHER" id="PTHR18929">
    <property type="entry name" value="PROTEIN DISULFIDE ISOMERASE"/>
    <property type="match status" value="1"/>
</dbReference>
<dbReference type="GO" id="GO:0005783">
    <property type="term" value="C:endoplasmic reticulum"/>
    <property type="evidence" value="ECO:0007669"/>
    <property type="project" value="TreeGrafter"/>
</dbReference>
<keyword evidence="6" id="KW-1185">Reference proteome</keyword>
<evidence type="ECO:0000313" key="5">
    <source>
        <dbReference type="EMBL" id="OAO16893.1"/>
    </source>
</evidence>
<dbReference type="Gene3D" id="3.40.30.10">
    <property type="entry name" value="Glutaredoxin"/>
    <property type="match status" value="3"/>
</dbReference>
<dbReference type="SUPFAM" id="SSF48371">
    <property type="entry name" value="ARM repeat"/>
    <property type="match status" value="1"/>
</dbReference>
<dbReference type="CDD" id="cd02961">
    <property type="entry name" value="PDI_a_family"/>
    <property type="match status" value="1"/>
</dbReference>
<keyword evidence="5" id="KW-0413">Isomerase</keyword>
<protein>
    <submittedName>
        <fullName evidence="5">Protein disulfide-isomerase A1</fullName>
    </submittedName>
</protein>
<dbReference type="InterPro" id="IPR036249">
    <property type="entry name" value="Thioredoxin-like_sf"/>
</dbReference>
<evidence type="ECO:0000256" key="1">
    <source>
        <dbReference type="ARBA" id="ARBA00006347"/>
    </source>
</evidence>
<comment type="caution">
    <text evidence="5">The sequence shown here is derived from an EMBL/GenBank/DDBJ whole genome shotgun (WGS) entry which is preliminary data.</text>
</comment>
<organism evidence="5 6">
    <name type="scientific">Blastocystis sp. subtype 1 (strain ATCC 50177 / NandII)</name>
    <dbReference type="NCBI Taxonomy" id="478820"/>
    <lineage>
        <taxon>Eukaryota</taxon>
        <taxon>Sar</taxon>
        <taxon>Stramenopiles</taxon>
        <taxon>Bigyra</taxon>
        <taxon>Opalozoa</taxon>
        <taxon>Opalinata</taxon>
        <taxon>Blastocystidae</taxon>
        <taxon>Blastocystis</taxon>
    </lineage>
</organism>
<dbReference type="InterPro" id="IPR013598">
    <property type="entry name" value="Exportin-1/Importin-b-like"/>
</dbReference>
<dbReference type="PANTHER" id="PTHR18929:SF240">
    <property type="entry name" value="PROTEIN DISULFIDE-ISOMERASE"/>
    <property type="match status" value="1"/>
</dbReference>
<feature type="domain" description="Thioredoxin" evidence="3">
    <location>
        <begin position="1271"/>
        <end position="1355"/>
    </location>
</feature>
<accession>A0A196SIM6</accession>
<evidence type="ECO:0000256" key="2">
    <source>
        <dbReference type="SAM" id="MobiDB-lite"/>
    </source>
</evidence>
<dbReference type="Pfam" id="PF08389">
    <property type="entry name" value="Xpo1"/>
    <property type="match status" value="1"/>
</dbReference>
<dbReference type="SUPFAM" id="SSF52833">
    <property type="entry name" value="Thioredoxin-like"/>
    <property type="match status" value="3"/>
</dbReference>
<dbReference type="EMBL" id="LXWW01000054">
    <property type="protein sequence ID" value="OAO16893.1"/>
    <property type="molecule type" value="Genomic_DNA"/>
</dbReference>
<dbReference type="GO" id="GO:0003756">
    <property type="term" value="F:protein disulfide isomerase activity"/>
    <property type="evidence" value="ECO:0007669"/>
    <property type="project" value="TreeGrafter"/>
</dbReference>
<evidence type="ECO:0000313" key="6">
    <source>
        <dbReference type="Proteomes" id="UP000078348"/>
    </source>
</evidence>
<gene>
    <name evidence="5" type="ORF">AV274_1336</name>
</gene>
<evidence type="ECO:0000259" key="4">
    <source>
        <dbReference type="Pfam" id="PF08389"/>
    </source>
</evidence>
<dbReference type="STRING" id="478820.A0A196SIM6"/>
<dbReference type="InterPro" id="IPR013766">
    <property type="entry name" value="Thioredoxin_domain"/>
</dbReference>
<comment type="similarity">
    <text evidence="1">Belongs to the protein disulfide isomerase family.</text>
</comment>
<reference evidence="5 6" key="1">
    <citation type="submission" date="2016-05" db="EMBL/GenBank/DDBJ databases">
        <title>Nuclear genome of Blastocystis sp. subtype 1 NandII.</title>
        <authorList>
            <person name="Gentekaki E."/>
            <person name="Curtis B."/>
            <person name="Stairs C."/>
            <person name="Eme L."/>
            <person name="Herman E."/>
            <person name="Klimes V."/>
            <person name="Arias M.C."/>
            <person name="Elias M."/>
            <person name="Hilliou F."/>
            <person name="Klute M."/>
            <person name="Malik S.-B."/>
            <person name="Pightling A."/>
            <person name="Rachubinski R."/>
            <person name="Salas D."/>
            <person name="Schlacht A."/>
            <person name="Suga H."/>
            <person name="Archibald J."/>
            <person name="Ball S.G."/>
            <person name="Clark G."/>
            <person name="Dacks J."/>
            <person name="Van Der Giezen M."/>
            <person name="Tsaousis A."/>
            <person name="Roger A."/>
        </authorList>
    </citation>
    <scope>NUCLEOTIDE SEQUENCE [LARGE SCALE GENOMIC DNA]</scope>
    <source>
        <strain evidence="6">ATCC 50177 / NandII</strain>
    </source>
</reference>
<sequence length="1393" mass="157576">MSAAASQILEQFNVAFVKFLDPNTPQEERSAIDRAFVDFEKQPDSWRTIAWISIMESDQCLQQLLDFISGGLQNPAECDPQLLLLLVLLEEVYETGNSIPLLTEKRDTIQKVISDGVCGIVQSVNAILQHAAELSEDTIRESLNILLILIPHNDLSRVLDVSVVECLFRFISDFNNPLSLDAMKCVNELLLKHLIPYSFRSVYCRIINTITSLMLAVAQDVDAISPEYTKQLILLVYELTVNYITAMLAQPDFDLVQYLAALVRFTQVQTAPRCYLQLMRVWSAVLDCVLQRGWKDSVRADLPCLLQHLLGVLRLSANHPVVRDSDRSEEYLEEAGEASEGGEEAEAKEEVDELTGDFEETPAQILPVVTEYDHVLEKTFVVVSKLLAVPEVRAACCEGVYAMMMQALQAAMGLLGGGGSEVQVEEACVTVRLLSYLDFEKHNIDVLAALSAIINECYVSNVYLNGKALTQFYINTLLCFKQYIYLLNNQLAGADIEGIITSLYSTITQPITVPPNLLLITISHLLIYLASNCSIQNLSNLAFMSSLISSFTKETAQCPLIIQKQLLLFALFLLVHNLRGDALQASLSSLFLPLFSNLQSTTATSPTLRRAPSFRFGGNSASVVSSSVFSRSVYLLTAVIRVSSSMNKTVRSVLYPELMPALQRISQCLIDSCERNDSSMNYENCRIMWNFVIYCSSIFRSHKESYAQFYAIAGALLQQLPNMLNHITNSVKSILYELHSLKILRLINAIVMERSIDRDFLNNTVMLLSQVGEAAVRSFSTDVTSVFVLCCSTIFSAHITSLSKSPVVLEYVFALSQFLYQLIASDAVTQELLAAVLQIYRNTEMLVFYKTDSFKTKMRQMMSIVLLQRLVANDMSTLANDMISTLYTINFADFSAFFESDLPCFVNSLTYIPKESREKVLWGIRPFPMVDGIVQVTDENIDDVLDSTFKVLLLFCIPEVGVCRDNRKAYVKAAKLLSKLEKPIYLGEVNAEDNFDIKTRYNVTKYPTYMAVYSFGHEPEKLDPVCTDVALAKLAMSHHGQDLTEVTSLEFLEVLDTSISGYTLGAFETKECDEFDTYEQLSRGKQNTIFFYTVSPLVRMAFNAGKASVYSVHTPDFRTVVEYTGVVTNYNQISDFVDLNELPLVIDYSDKTTVREVFDKYVKKQLVLFYNKQNPDFHDYLHEFYDVAKLLLGEVYCIKADIASSERLLKFFGFFSTPTTGFVVFNDRAVKPFAKKYLYSGELVSEDLRVFVEKATRNDASLTRLYASEAKVVQQTFDELVLDPESDVLVLYEKGNCELCIEMEVVMKDFGEDYEETKNLHFYYAFADRNEFSHKSTKISHFPSLKFYPRAKPGETKKKWINYKESLDYKGLERFIRKYATVELPDPEEDEEL</sequence>
<feature type="region of interest" description="Disordered" evidence="2">
    <location>
        <begin position="325"/>
        <end position="354"/>
    </location>
</feature>
<name>A0A196SIM6_BLAHN</name>
<evidence type="ECO:0000259" key="3">
    <source>
        <dbReference type="Pfam" id="PF00085"/>
    </source>
</evidence>
<dbReference type="InterPro" id="IPR016024">
    <property type="entry name" value="ARM-type_fold"/>
</dbReference>
<feature type="compositionally biased region" description="Acidic residues" evidence="2">
    <location>
        <begin position="331"/>
        <end position="354"/>
    </location>
</feature>
<dbReference type="GO" id="GO:0006457">
    <property type="term" value="P:protein folding"/>
    <property type="evidence" value="ECO:0007669"/>
    <property type="project" value="TreeGrafter"/>
</dbReference>
<dbReference type="OrthoDB" id="10481241at2759"/>
<feature type="domain" description="Exportin-1/Importin-beta-like" evidence="4">
    <location>
        <begin position="65"/>
        <end position="185"/>
    </location>
</feature>
<proteinExistence type="inferred from homology"/>
<dbReference type="Proteomes" id="UP000078348">
    <property type="component" value="Unassembled WGS sequence"/>
</dbReference>
<dbReference type="GO" id="GO:0034976">
    <property type="term" value="P:response to endoplasmic reticulum stress"/>
    <property type="evidence" value="ECO:0007669"/>
    <property type="project" value="TreeGrafter"/>
</dbReference>